<dbReference type="AlphaFoldDB" id="A0AAN4YYK3"/>
<gene>
    <name evidence="1" type="ORF">PMAYCL1PPCAC_00998</name>
</gene>
<comment type="caution">
    <text evidence="1">The sequence shown here is derived from an EMBL/GenBank/DDBJ whole genome shotgun (WGS) entry which is preliminary data.</text>
</comment>
<keyword evidence="2" id="KW-1185">Reference proteome</keyword>
<evidence type="ECO:0000313" key="2">
    <source>
        <dbReference type="Proteomes" id="UP001328107"/>
    </source>
</evidence>
<feature type="non-terminal residue" evidence="1">
    <location>
        <position position="1"/>
    </location>
</feature>
<feature type="non-terminal residue" evidence="1">
    <location>
        <position position="140"/>
    </location>
</feature>
<dbReference type="EMBL" id="BTRK01000001">
    <property type="protein sequence ID" value="GMR30803.1"/>
    <property type="molecule type" value="Genomic_DNA"/>
</dbReference>
<protein>
    <submittedName>
        <fullName evidence="1">Uncharacterized protein</fullName>
    </submittedName>
</protein>
<proteinExistence type="predicted"/>
<evidence type="ECO:0000313" key="1">
    <source>
        <dbReference type="EMBL" id="GMR30803.1"/>
    </source>
</evidence>
<sequence length="140" mass="15467">EMDIFNQTSYLAVMIIWQPTTSDAPTDATTTTLHPCQQPIPNADPKLKSFLDECSCYQVMHALTKLKEYMKVNYGVEMRDDDPIVNDFVAKYQQTTTLVYEAFQSLNALLDALTTTGATTTIVEGRSCAPVTALDPYGSG</sequence>
<dbReference type="Proteomes" id="UP001328107">
    <property type="component" value="Unassembled WGS sequence"/>
</dbReference>
<reference evidence="2" key="1">
    <citation type="submission" date="2022-10" db="EMBL/GenBank/DDBJ databases">
        <title>Genome assembly of Pristionchus species.</title>
        <authorList>
            <person name="Yoshida K."/>
            <person name="Sommer R.J."/>
        </authorList>
    </citation>
    <scope>NUCLEOTIDE SEQUENCE [LARGE SCALE GENOMIC DNA]</scope>
    <source>
        <strain evidence="2">RS5460</strain>
    </source>
</reference>
<organism evidence="1 2">
    <name type="scientific">Pristionchus mayeri</name>
    <dbReference type="NCBI Taxonomy" id="1317129"/>
    <lineage>
        <taxon>Eukaryota</taxon>
        <taxon>Metazoa</taxon>
        <taxon>Ecdysozoa</taxon>
        <taxon>Nematoda</taxon>
        <taxon>Chromadorea</taxon>
        <taxon>Rhabditida</taxon>
        <taxon>Rhabditina</taxon>
        <taxon>Diplogasteromorpha</taxon>
        <taxon>Diplogasteroidea</taxon>
        <taxon>Neodiplogasteridae</taxon>
        <taxon>Pristionchus</taxon>
    </lineage>
</organism>
<name>A0AAN4YYK3_9BILA</name>
<accession>A0AAN4YYK3</accession>